<dbReference type="EMBL" id="CP090895">
    <property type="protein sequence ID" value="ULT91985.1"/>
    <property type="molecule type" value="Genomic_DNA"/>
</dbReference>
<name>A0AAE9A4I2_CAEBR</name>
<dbReference type="Proteomes" id="UP000827892">
    <property type="component" value="Chromosome V"/>
</dbReference>
<organism evidence="1 2">
    <name type="scientific">Caenorhabditis briggsae</name>
    <dbReference type="NCBI Taxonomy" id="6238"/>
    <lineage>
        <taxon>Eukaryota</taxon>
        <taxon>Metazoa</taxon>
        <taxon>Ecdysozoa</taxon>
        <taxon>Nematoda</taxon>
        <taxon>Chromadorea</taxon>
        <taxon>Rhabditida</taxon>
        <taxon>Rhabditina</taxon>
        <taxon>Rhabditomorpha</taxon>
        <taxon>Rhabditoidea</taxon>
        <taxon>Rhabditidae</taxon>
        <taxon>Peloderinae</taxon>
        <taxon>Caenorhabditis</taxon>
    </lineage>
</organism>
<protein>
    <submittedName>
        <fullName evidence="1">Uncharacterized protein</fullName>
    </submittedName>
</protein>
<reference evidence="1 2" key="1">
    <citation type="submission" date="2022-02" db="EMBL/GenBank/DDBJ databases">
        <title>Chromosome-level reference genomes for two strains of Caenorhabditis briggsae: an improved platform for comparative genomics.</title>
        <authorList>
            <person name="Stevens L."/>
            <person name="Andersen E.C."/>
        </authorList>
    </citation>
    <scope>NUCLEOTIDE SEQUENCE [LARGE SCALE GENOMIC DNA]</scope>
    <source>
        <strain evidence="1">QX1410_ONT</strain>
        <tissue evidence="1">Whole-organism</tissue>
    </source>
</reference>
<evidence type="ECO:0000313" key="2">
    <source>
        <dbReference type="Proteomes" id="UP000827892"/>
    </source>
</evidence>
<dbReference type="AlphaFoldDB" id="A0AAE9A4I2"/>
<sequence>MNFISEELELVPPGKRDFEEERFKKQAEQNFPYQNDPILQLVYVTFSTDTEKEIVEMELSEHECYFQVLKKADEMFPLVWTEMAIQKIWIPNFQIRQMSGILYNNQKCVNSIIRLTQD</sequence>
<gene>
    <name evidence="1" type="ORF">L3Y34_009578</name>
</gene>
<proteinExistence type="predicted"/>
<evidence type="ECO:0000313" key="1">
    <source>
        <dbReference type="EMBL" id="ULT91985.1"/>
    </source>
</evidence>
<accession>A0AAE9A4I2</accession>